<proteinExistence type="predicted"/>
<dbReference type="AlphaFoldDB" id="A0ABD5IAT7"/>
<gene>
    <name evidence="1" type="ORF">BTTOUR_35585</name>
</gene>
<comment type="caution">
    <text evidence="1">The sequence shown here is derived from an EMBL/GenBank/DDBJ whole genome shotgun (WGS) entry which is preliminary data.</text>
</comment>
<name>A0ABD5IAT7_BACTU</name>
<organism evidence="1 2">
    <name type="scientific">Bacillus thuringiensis serovar toumanoffi</name>
    <dbReference type="NCBI Taxonomy" id="180862"/>
    <lineage>
        <taxon>Bacteria</taxon>
        <taxon>Bacillati</taxon>
        <taxon>Bacillota</taxon>
        <taxon>Bacilli</taxon>
        <taxon>Bacillales</taxon>
        <taxon>Bacillaceae</taxon>
        <taxon>Bacillus</taxon>
        <taxon>Bacillus cereus group</taxon>
    </lineage>
</organism>
<protein>
    <submittedName>
        <fullName evidence="1">Uncharacterized protein</fullName>
    </submittedName>
</protein>
<evidence type="ECO:0000313" key="1">
    <source>
        <dbReference type="EMBL" id="MDW9214075.1"/>
    </source>
</evidence>
<dbReference type="Proteomes" id="UP001272716">
    <property type="component" value="Unassembled WGS sequence"/>
</dbReference>
<sequence length="127" mass="14855">MFKKINNKINNLKEDISCNRALYVIECIKKHQDNVTASITVGPLTKSIFIHTQDLNITEKNKEKYLITFNEYSFSFKTMGFSTDVSTLKWINDTKFELELISNHNILVQIRFIAELNGIPKEKYFTK</sequence>
<evidence type="ECO:0000313" key="2">
    <source>
        <dbReference type="Proteomes" id="UP001272716"/>
    </source>
</evidence>
<dbReference type="EMBL" id="JAWQCK010000011">
    <property type="protein sequence ID" value="MDW9214075.1"/>
    <property type="molecule type" value="Genomic_DNA"/>
</dbReference>
<accession>A0ABD5IAT7</accession>
<dbReference type="RefSeq" id="WP_000473522.1">
    <property type="nucleotide sequence ID" value="NZ_JAWQCK010000011.1"/>
</dbReference>
<reference evidence="1 2" key="1">
    <citation type="submission" date="2023-10" db="EMBL/GenBank/DDBJ databases">
        <title>Draft Genome Sequence of Bacillus thuringiensis serovar. toumanoffi 4059: Identification of a Novel Cry Protein Candidate.</title>
        <authorList>
            <person name="Murdoch R.W."/>
            <person name="Gemler B."/>
            <person name="Heater B.S."/>
        </authorList>
    </citation>
    <scope>NUCLEOTIDE SEQUENCE [LARGE SCALE GENOMIC DNA]</scope>
    <source>
        <strain evidence="1 2">4059</strain>
    </source>
</reference>